<evidence type="ECO:0000313" key="2">
    <source>
        <dbReference type="EMBL" id="ASC72997.1"/>
    </source>
</evidence>
<reference evidence="2 3" key="1">
    <citation type="journal article" date="2016" name="Biochim. Biophys. Acta">
        <title>Characterization of red-shifted phycobilisomes isolated from the chlorophyll f-containing cyanobacterium Halomicronema hongdechloris.</title>
        <authorList>
            <person name="Li Y."/>
            <person name="Lin Y."/>
            <person name="Garvey C.J."/>
            <person name="Birch D."/>
            <person name="Corkery R.W."/>
            <person name="Loughlin P.C."/>
            <person name="Scheer H."/>
            <person name="Willows R.D."/>
            <person name="Chen M."/>
        </authorList>
    </citation>
    <scope>NUCLEOTIDE SEQUENCE [LARGE SCALE GENOMIC DNA]</scope>
    <source>
        <strain evidence="2 3">C2206</strain>
    </source>
</reference>
<protein>
    <recommendedName>
        <fullName evidence="1">Polymerase nucleotidyl transferase domain-containing protein</fullName>
    </recommendedName>
</protein>
<name>A0A1Z3HS94_9CYAN</name>
<accession>A0A1Z3HS94</accession>
<dbReference type="EMBL" id="CP021983">
    <property type="protein sequence ID" value="ASC72997.1"/>
    <property type="molecule type" value="Genomic_DNA"/>
</dbReference>
<dbReference type="InterPro" id="IPR052548">
    <property type="entry name" value="Type_VII_TA_antitoxin"/>
</dbReference>
<dbReference type="Pfam" id="PF01909">
    <property type="entry name" value="NTP_transf_2"/>
    <property type="match status" value="1"/>
</dbReference>
<dbReference type="AlphaFoldDB" id="A0A1Z3HS94"/>
<dbReference type="STRING" id="1641165.XM38_27750"/>
<gene>
    <name evidence="2" type="ORF">XM38_039580</name>
</gene>
<keyword evidence="3" id="KW-1185">Reference proteome</keyword>
<organism evidence="2 3">
    <name type="scientific">Halomicronema hongdechloris C2206</name>
    <dbReference type="NCBI Taxonomy" id="1641165"/>
    <lineage>
        <taxon>Bacteria</taxon>
        <taxon>Bacillati</taxon>
        <taxon>Cyanobacteriota</taxon>
        <taxon>Cyanophyceae</taxon>
        <taxon>Nodosilineales</taxon>
        <taxon>Nodosilineaceae</taxon>
        <taxon>Halomicronema</taxon>
    </lineage>
</organism>
<dbReference type="KEGG" id="hhg:XM38_039580"/>
<dbReference type="PANTHER" id="PTHR33933">
    <property type="entry name" value="NUCLEOTIDYLTRANSFERASE"/>
    <property type="match status" value="1"/>
</dbReference>
<dbReference type="CDD" id="cd05403">
    <property type="entry name" value="NT_KNTase_like"/>
    <property type="match status" value="1"/>
</dbReference>
<feature type="domain" description="Polymerase nucleotidyl transferase" evidence="1">
    <location>
        <begin position="47"/>
        <end position="91"/>
    </location>
</feature>
<sequence length="140" mass="15857">MDGWQRSRMAVWPSGWRSSYEAIEGIDVKTAQPDLEFPLQETLAACKQVLLEHYGDKLKSLILYGSAAKDALTPESDVDLLVLLAPLVNYFQELRTIVDLLYPLQLEASYWLSAKPAAQDEFEQGVSQLYRNIHREGISL</sequence>
<dbReference type="PANTHER" id="PTHR33933:SF1">
    <property type="entry name" value="PROTEIN ADENYLYLTRANSFERASE MNTA-RELATED"/>
    <property type="match status" value="1"/>
</dbReference>
<dbReference type="GO" id="GO:0016779">
    <property type="term" value="F:nucleotidyltransferase activity"/>
    <property type="evidence" value="ECO:0007669"/>
    <property type="project" value="InterPro"/>
</dbReference>
<dbReference type="Gene3D" id="3.30.460.10">
    <property type="entry name" value="Beta Polymerase, domain 2"/>
    <property type="match status" value="1"/>
</dbReference>
<dbReference type="InterPro" id="IPR002934">
    <property type="entry name" value="Polymerase_NTP_transf_dom"/>
</dbReference>
<dbReference type="InterPro" id="IPR043519">
    <property type="entry name" value="NT_sf"/>
</dbReference>
<dbReference type="Proteomes" id="UP000191901">
    <property type="component" value="Chromosome"/>
</dbReference>
<proteinExistence type="predicted"/>
<dbReference type="SUPFAM" id="SSF81301">
    <property type="entry name" value="Nucleotidyltransferase"/>
    <property type="match status" value="1"/>
</dbReference>
<evidence type="ECO:0000313" key="3">
    <source>
        <dbReference type="Proteomes" id="UP000191901"/>
    </source>
</evidence>
<evidence type="ECO:0000259" key="1">
    <source>
        <dbReference type="Pfam" id="PF01909"/>
    </source>
</evidence>